<dbReference type="KEGG" id="ehx:EMIHUDRAFT_114260"/>
<reference evidence="11" key="2">
    <citation type="submission" date="2024-10" db="UniProtKB">
        <authorList>
            <consortium name="EnsemblProtists"/>
        </authorList>
    </citation>
    <scope>IDENTIFICATION</scope>
</reference>
<dbReference type="InterPro" id="IPR015422">
    <property type="entry name" value="PyrdxlP-dep_Trfase_small"/>
</dbReference>
<organism evidence="11 12">
    <name type="scientific">Emiliania huxleyi (strain CCMP1516)</name>
    <dbReference type="NCBI Taxonomy" id="280463"/>
    <lineage>
        <taxon>Eukaryota</taxon>
        <taxon>Haptista</taxon>
        <taxon>Haptophyta</taxon>
        <taxon>Prymnesiophyceae</taxon>
        <taxon>Isochrysidales</taxon>
        <taxon>Noelaerhabdaceae</taxon>
        <taxon>Emiliania</taxon>
    </lineage>
</organism>
<keyword evidence="7" id="KW-0808">Transferase</keyword>
<evidence type="ECO:0000256" key="8">
    <source>
        <dbReference type="ARBA" id="ARBA00022898"/>
    </source>
</evidence>
<keyword evidence="9" id="KW-0718">Serine biosynthesis</keyword>
<comment type="pathway">
    <text evidence="2">Amino-acid biosynthesis; L-serine biosynthesis; L-serine from 3-phospho-D-glycerate: step 2/3.</text>
</comment>
<name>A0A0D3JXJ0_EMIH1</name>
<keyword evidence="8" id="KW-0663">Pyridoxal phosphate</keyword>
<dbReference type="InterPro" id="IPR015421">
    <property type="entry name" value="PyrdxlP-dep_Trfase_major"/>
</dbReference>
<protein>
    <recommendedName>
        <fullName evidence="4">phosphoserine transaminase</fullName>
        <ecNumber evidence="4">2.6.1.52</ecNumber>
    </recommendedName>
</protein>
<evidence type="ECO:0000256" key="5">
    <source>
        <dbReference type="ARBA" id="ARBA00022576"/>
    </source>
</evidence>
<dbReference type="OMA" id="TIHTTIQ"/>
<evidence type="ECO:0000313" key="11">
    <source>
        <dbReference type="EnsemblProtists" id="EOD28225"/>
    </source>
</evidence>
<dbReference type="Proteomes" id="UP000013827">
    <property type="component" value="Unassembled WGS sequence"/>
</dbReference>
<dbReference type="Gene3D" id="3.90.1150.10">
    <property type="entry name" value="Aspartate Aminotransferase, domain 1"/>
    <property type="match status" value="1"/>
</dbReference>
<evidence type="ECO:0000256" key="7">
    <source>
        <dbReference type="ARBA" id="ARBA00022679"/>
    </source>
</evidence>
<dbReference type="InterPro" id="IPR022278">
    <property type="entry name" value="Pser_aminoTfrase"/>
</dbReference>
<dbReference type="eggNOG" id="KOG2790">
    <property type="taxonomic scope" value="Eukaryota"/>
</dbReference>
<dbReference type="PANTHER" id="PTHR43247">
    <property type="entry name" value="PHOSPHOSERINE AMINOTRANSFERASE"/>
    <property type="match status" value="1"/>
</dbReference>
<dbReference type="Gene3D" id="3.40.640.10">
    <property type="entry name" value="Type I PLP-dependent aspartate aminotransferase-like (Major domain)"/>
    <property type="match status" value="1"/>
</dbReference>
<dbReference type="EC" id="2.6.1.52" evidence="4"/>
<keyword evidence="12" id="KW-1185">Reference proteome</keyword>
<proteinExistence type="inferred from homology"/>
<keyword evidence="5" id="KW-0032">Aminotransferase</keyword>
<accession>A0A0D3JXJ0</accession>
<evidence type="ECO:0000313" key="12">
    <source>
        <dbReference type="Proteomes" id="UP000013827"/>
    </source>
</evidence>
<dbReference type="PANTHER" id="PTHR43247:SF1">
    <property type="entry name" value="PHOSPHOSERINE AMINOTRANSFERASE"/>
    <property type="match status" value="1"/>
</dbReference>
<sequence>MAAAQAAQPSVWELDLPALRPAARRADLPDLKLGPVVHNFSSGPGPLPPAVMEGAHSKLLSWPEAPGISVMSVSHRESGGPYQRLMVRVEQLVREALDVPANYAVLFMQGGAHAQFSAVPLNLASPAADGGLRSTSHIDTGFWARRAATEHAKRVQESEAVGGERLAARLGSPHPLCPSAMSYSAMASTSPIPNLYLTPPTFSLYMVGLVLEHLREAGGVATAERRAALRSGWLYEVIDSSRGFYQNSVEPSSRSRMSVPFTLAPGARSPEELAALEQTFLAEAEAAGFTHLRGHPLAGELPPTLPTPLLSTPKHAHTHTATATSPVPRPTTGHPATHVACPGQRTDGA</sequence>
<dbReference type="GO" id="GO:0005737">
    <property type="term" value="C:cytoplasm"/>
    <property type="evidence" value="ECO:0007669"/>
    <property type="project" value="TreeGrafter"/>
</dbReference>
<dbReference type="InterPro" id="IPR015424">
    <property type="entry name" value="PyrdxlP-dep_Trfase"/>
</dbReference>
<keyword evidence="6" id="KW-0028">Amino-acid biosynthesis</keyword>
<evidence type="ECO:0000256" key="2">
    <source>
        <dbReference type="ARBA" id="ARBA00005099"/>
    </source>
</evidence>
<dbReference type="GO" id="GO:0030170">
    <property type="term" value="F:pyridoxal phosphate binding"/>
    <property type="evidence" value="ECO:0007669"/>
    <property type="project" value="TreeGrafter"/>
</dbReference>
<comment type="similarity">
    <text evidence="3">Belongs to the class-V pyridoxal-phosphate-dependent aminotransferase family. SerC subfamily.</text>
</comment>
<feature type="compositionally biased region" description="Low complexity" evidence="10">
    <location>
        <begin position="307"/>
        <end position="324"/>
    </location>
</feature>
<dbReference type="AlphaFoldDB" id="A0A0D3JXJ0"/>
<comment type="cofactor">
    <cofactor evidence="1">
        <name>pyridoxal 5'-phosphate</name>
        <dbReference type="ChEBI" id="CHEBI:597326"/>
    </cofactor>
</comment>
<dbReference type="HOGENOM" id="CLU_034866_0_1_1"/>
<dbReference type="RefSeq" id="XP_005780654.1">
    <property type="nucleotide sequence ID" value="XM_005780597.1"/>
</dbReference>
<dbReference type="UniPathway" id="UPA00135">
    <property type="reaction ID" value="UER00197"/>
</dbReference>
<evidence type="ECO:0000256" key="9">
    <source>
        <dbReference type="ARBA" id="ARBA00023299"/>
    </source>
</evidence>
<dbReference type="GO" id="GO:0004648">
    <property type="term" value="F:O-phospho-L-serine:2-oxoglutarate aminotransferase activity"/>
    <property type="evidence" value="ECO:0007669"/>
    <property type="project" value="UniProtKB-EC"/>
</dbReference>
<dbReference type="GO" id="GO:0006564">
    <property type="term" value="P:L-serine biosynthetic process"/>
    <property type="evidence" value="ECO:0007669"/>
    <property type="project" value="UniProtKB-KW"/>
</dbReference>
<dbReference type="STRING" id="2903.R1ENI5"/>
<evidence type="ECO:0000256" key="3">
    <source>
        <dbReference type="ARBA" id="ARBA00006904"/>
    </source>
</evidence>
<dbReference type="EnsemblProtists" id="EOD28225">
    <property type="protein sequence ID" value="EOD28225"/>
    <property type="gene ID" value="EMIHUDRAFT_114260"/>
</dbReference>
<feature type="region of interest" description="Disordered" evidence="10">
    <location>
        <begin position="294"/>
        <end position="349"/>
    </location>
</feature>
<reference evidence="12" key="1">
    <citation type="journal article" date="2013" name="Nature">
        <title>Pan genome of the phytoplankton Emiliania underpins its global distribution.</title>
        <authorList>
            <person name="Read B.A."/>
            <person name="Kegel J."/>
            <person name="Klute M.J."/>
            <person name="Kuo A."/>
            <person name="Lefebvre S.C."/>
            <person name="Maumus F."/>
            <person name="Mayer C."/>
            <person name="Miller J."/>
            <person name="Monier A."/>
            <person name="Salamov A."/>
            <person name="Young J."/>
            <person name="Aguilar M."/>
            <person name="Claverie J.M."/>
            <person name="Frickenhaus S."/>
            <person name="Gonzalez K."/>
            <person name="Herman E.K."/>
            <person name="Lin Y.C."/>
            <person name="Napier J."/>
            <person name="Ogata H."/>
            <person name="Sarno A.F."/>
            <person name="Shmutz J."/>
            <person name="Schroeder D."/>
            <person name="de Vargas C."/>
            <person name="Verret F."/>
            <person name="von Dassow P."/>
            <person name="Valentin K."/>
            <person name="Van de Peer Y."/>
            <person name="Wheeler G."/>
            <person name="Dacks J.B."/>
            <person name="Delwiche C.F."/>
            <person name="Dyhrman S.T."/>
            <person name="Glockner G."/>
            <person name="John U."/>
            <person name="Richards T."/>
            <person name="Worden A.Z."/>
            <person name="Zhang X."/>
            <person name="Grigoriev I.V."/>
            <person name="Allen A.E."/>
            <person name="Bidle K."/>
            <person name="Borodovsky M."/>
            <person name="Bowler C."/>
            <person name="Brownlee C."/>
            <person name="Cock J.M."/>
            <person name="Elias M."/>
            <person name="Gladyshev V.N."/>
            <person name="Groth M."/>
            <person name="Guda C."/>
            <person name="Hadaegh A."/>
            <person name="Iglesias-Rodriguez M.D."/>
            <person name="Jenkins J."/>
            <person name="Jones B.M."/>
            <person name="Lawson T."/>
            <person name="Leese F."/>
            <person name="Lindquist E."/>
            <person name="Lobanov A."/>
            <person name="Lomsadze A."/>
            <person name="Malik S.B."/>
            <person name="Marsh M.E."/>
            <person name="Mackinder L."/>
            <person name="Mock T."/>
            <person name="Mueller-Roeber B."/>
            <person name="Pagarete A."/>
            <person name="Parker M."/>
            <person name="Probert I."/>
            <person name="Quesneville H."/>
            <person name="Raines C."/>
            <person name="Rensing S.A."/>
            <person name="Riano-Pachon D.M."/>
            <person name="Richier S."/>
            <person name="Rokitta S."/>
            <person name="Shiraiwa Y."/>
            <person name="Soanes D.M."/>
            <person name="van der Giezen M."/>
            <person name="Wahlund T.M."/>
            <person name="Williams B."/>
            <person name="Wilson W."/>
            <person name="Wolfe G."/>
            <person name="Wurch L.L."/>
        </authorList>
    </citation>
    <scope>NUCLEOTIDE SEQUENCE</scope>
</reference>
<dbReference type="SUPFAM" id="SSF53383">
    <property type="entry name" value="PLP-dependent transferases"/>
    <property type="match status" value="2"/>
</dbReference>
<evidence type="ECO:0000256" key="4">
    <source>
        <dbReference type="ARBA" id="ARBA00013030"/>
    </source>
</evidence>
<evidence type="ECO:0000256" key="1">
    <source>
        <dbReference type="ARBA" id="ARBA00001933"/>
    </source>
</evidence>
<dbReference type="GeneID" id="17273770"/>
<evidence type="ECO:0000256" key="10">
    <source>
        <dbReference type="SAM" id="MobiDB-lite"/>
    </source>
</evidence>
<dbReference type="PaxDb" id="2903-EOD28225"/>
<evidence type="ECO:0000256" key="6">
    <source>
        <dbReference type="ARBA" id="ARBA00022605"/>
    </source>
</evidence>